<reference evidence="2" key="1">
    <citation type="journal article" date="2014" name="Front. Microbiol.">
        <title>High frequency of phylogenetically diverse reductive dehalogenase-homologous genes in deep subseafloor sedimentary metagenomes.</title>
        <authorList>
            <person name="Kawai M."/>
            <person name="Futagami T."/>
            <person name="Toyoda A."/>
            <person name="Takaki Y."/>
            <person name="Nishi S."/>
            <person name="Hori S."/>
            <person name="Arai W."/>
            <person name="Tsubouchi T."/>
            <person name="Morono Y."/>
            <person name="Uchiyama I."/>
            <person name="Ito T."/>
            <person name="Fujiyama A."/>
            <person name="Inagaki F."/>
            <person name="Takami H."/>
        </authorList>
    </citation>
    <scope>NUCLEOTIDE SEQUENCE</scope>
    <source>
        <strain evidence="2">Expedition CK06-06</strain>
    </source>
</reference>
<dbReference type="PANTHER" id="PTHR43174">
    <property type="entry name" value="UDP-N-ACETYLGLUCOSAMINE 2-EPIMERASE"/>
    <property type="match status" value="1"/>
</dbReference>
<comment type="caution">
    <text evidence="2">The sequence shown here is derived from an EMBL/GenBank/DDBJ whole genome shotgun (WGS) entry which is preliminary data.</text>
</comment>
<dbReference type="AlphaFoldDB" id="X1J3N9"/>
<sequence length="128" mass="14374">NPNVQKAFKDFGKGFSNIHVIPPLSYLDFLSWMKASFLILTDSGGVLEEASYFGKPVLILREVTERPESINAGIAQIVGTQASQIYNVALHYYVCQKDYRKMAVEHKFLYGDGKAAQKIVKILKELFG</sequence>
<dbReference type="EMBL" id="BARU01026579">
    <property type="protein sequence ID" value="GAH64398.1"/>
    <property type="molecule type" value="Genomic_DNA"/>
</dbReference>
<feature type="domain" description="UDP-N-acetylglucosamine 2-epimerase" evidence="1">
    <location>
        <begin position="1"/>
        <end position="124"/>
    </location>
</feature>
<gene>
    <name evidence="2" type="ORF">S03H2_42678</name>
</gene>
<dbReference type="SUPFAM" id="SSF53756">
    <property type="entry name" value="UDP-Glycosyltransferase/glycogen phosphorylase"/>
    <property type="match status" value="1"/>
</dbReference>
<dbReference type="InterPro" id="IPR029767">
    <property type="entry name" value="WecB-like"/>
</dbReference>
<dbReference type="Gene3D" id="3.40.50.2000">
    <property type="entry name" value="Glycogen Phosphorylase B"/>
    <property type="match status" value="2"/>
</dbReference>
<dbReference type="Pfam" id="PF02350">
    <property type="entry name" value="Epimerase_2"/>
    <property type="match status" value="1"/>
</dbReference>
<dbReference type="PANTHER" id="PTHR43174:SF1">
    <property type="entry name" value="UDP-N-ACETYLGLUCOSAMINE 2-EPIMERASE"/>
    <property type="match status" value="1"/>
</dbReference>
<feature type="non-terminal residue" evidence="2">
    <location>
        <position position="1"/>
    </location>
</feature>
<organism evidence="2">
    <name type="scientific">marine sediment metagenome</name>
    <dbReference type="NCBI Taxonomy" id="412755"/>
    <lineage>
        <taxon>unclassified sequences</taxon>
        <taxon>metagenomes</taxon>
        <taxon>ecological metagenomes</taxon>
    </lineage>
</organism>
<name>X1J3N9_9ZZZZ</name>
<accession>X1J3N9</accession>
<protein>
    <recommendedName>
        <fullName evidence="1">UDP-N-acetylglucosamine 2-epimerase domain-containing protein</fullName>
    </recommendedName>
</protein>
<proteinExistence type="predicted"/>
<evidence type="ECO:0000313" key="2">
    <source>
        <dbReference type="EMBL" id="GAH64398.1"/>
    </source>
</evidence>
<dbReference type="InterPro" id="IPR003331">
    <property type="entry name" value="UDP_GlcNAc_Epimerase_2_dom"/>
</dbReference>
<evidence type="ECO:0000259" key="1">
    <source>
        <dbReference type="Pfam" id="PF02350"/>
    </source>
</evidence>